<evidence type="ECO:0000313" key="3">
    <source>
        <dbReference type="Proteomes" id="UP001597045"/>
    </source>
</evidence>
<dbReference type="Proteomes" id="UP001597045">
    <property type="component" value="Unassembled WGS sequence"/>
</dbReference>
<dbReference type="EMBL" id="JBHTIS010000298">
    <property type="protein sequence ID" value="MFD1045431.1"/>
    <property type="molecule type" value="Genomic_DNA"/>
</dbReference>
<feature type="region of interest" description="Disordered" evidence="1">
    <location>
        <begin position="107"/>
        <end position="127"/>
    </location>
</feature>
<proteinExistence type="predicted"/>
<organism evidence="2 3">
    <name type="scientific">Kibdelosporangium lantanae</name>
    <dbReference type="NCBI Taxonomy" id="1497396"/>
    <lineage>
        <taxon>Bacteria</taxon>
        <taxon>Bacillati</taxon>
        <taxon>Actinomycetota</taxon>
        <taxon>Actinomycetes</taxon>
        <taxon>Pseudonocardiales</taxon>
        <taxon>Pseudonocardiaceae</taxon>
        <taxon>Kibdelosporangium</taxon>
    </lineage>
</organism>
<gene>
    <name evidence="2" type="ORF">ACFQ1S_07435</name>
</gene>
<sequence>MRQRTHQQMCLMPHAPPVSQATARNVAGTVNRIFSRDYHEVTRILAPGRTVSVMVRGRWLHDTAHQGVWGYLDLHTGNHVPVRRSHAEQARFRARLHWLNPQHAAKGPTVVGPLGTARPSSVPRTLS</sequence>
<evidence type="ECO:0000256" key="1">
    <source>
        <dbReference type="SAM" id="MobiDB-lite"/>
    </source>
</evidence>
<reference evidence="3" key="1">
    <citation type="journal article" date="2019" name="Int. J. Syst. Evol. Microbiol.">
        <title>The Global Catalogue of Microorganisms (GCM) 10K type strain sequencing project: providing services to taxonomists for standard genome sequencing and annotation.</title>
        <authorList>
            <consortium name="The Broad Institute Genomics Platform"/>
            <consortium name="The Broad Institute Genome Sequencing Center for Infectious Disease"/>
            <person name="Wu L."/>
            <person name="Ma J."/>
        </authorList>
    </citation>
    <scope>NUCLEOTIDE SEQUENCE [LARGE SCALE GENOMIC DNA]</scope>
    <source>
        <strain evidence="3">JCM 31486</strain>
    </source>
</reference>
<keyword evidence="3" id="KW-1185">Reference proteome</keyword>
<evidence type="ECO:0000313" key="2">
    <source>
        <dbReference type="EMBL" id="MFD1045431.1"/>
    </source>
</evidence>
<name>A0ABW3M5X6_9PSEU</name>
<feature type="compositionally biased region" description="Polar residues" evidence="1">
    <location>
        <begin position="118"/>
        <end position="127"/>
    </location>
</feature>
<protein>
    <submittedName>
        <fullName evidence="2">Uncharacterized protein</fullName>
    </submittedName>
</protein>
<accession>A0ABW3M5X6</accession>
<comment type="caution">
    <text evidence="2">The sequence shown here is derived from an EMBL/GenBank/DDBJ whole genome shotgun (WGS) entry which is preliminary data.</text>
</comment>